<comment type="caution">
    <text evidence="9">The sequence shown here is derived from an EMBL/GenBank/DDBJ whole genome shotgun (WGS) entry which is preliminary data.</text>
</comment>
<dbReference type="Proteomes" id="UP000245207">
    <property type="component" value="Unassembled WGS sequence"/>
</dbReference>
<evidence type="ECO:0000256" key="8">
    <source>
        <dbReference type="SAM" id="SignalP"/>
    </source>
</evidence>
<dbReference type="GO" id="GO:0016042">
    <property type="term" value="P:lipid catabolic process"/>
    <property type="evidence" value="ECO:0007669"/>
    <property type="project" value="UniProtKB-KW"/>
</dbReference>
<evidence type="ECO:0000313" key="9">
    <source>
        <dbReference type="EMBL" id="PWA71970.1"/>
    </source>
</evidence>
<keyword evidence="7" id="KW-0443">Lipid metabolism</keyword>
<protein>
    <submittedName>
        <fullName evidence="9">SGNH hydrolase-type esterase domain-containing protein</fullName>
    </submittedName>
</protein>
<comment type="similarity">
    <text evidence="2">Belongs to the 'GDSL' lipolytic enzyme family.</text>
</comment>
<dbReference type="Gene3D" id="3.40.50.1110">
    <property type="entry name" value="SGNH hydrolase"/>
    <property type="match status" value="1"/>
</dbReference>
<keyword evidence="5 9" id="KW-0378">Hydrolase</keyword>
<dbReference type="PANTHER" id="PTHR45650:SF56">
    <property type="entry name" value="SGNH HYDROLASE-TYPE ESTERASE DOMAIN-CONTAINING PROTEIN-RELATED"/>
    <property type="match status" value="1"/>
</dbReference>
<accession>A0A2U1NET5</accession>
<keyword evidence="10" id="KW-1185">Reference proteome</keyword>
<dbReference type="GO" id="GO:0005576">
    <property type="term" value="C:extracellular region"/>
    <property type="evidence" value="ECO:0007669"/>
    <property type="project" value="UniProtKB-SubCell"/>
</dbReference>
<feature type="chain" id="PRO_5015663367" evidence="8">
    <location>
        <begin position="18"/>
        <end position="367"/>
    </location>
</feature>
<evidence type="ECO:0000256" key="6">
    <source>
        <dbReference type="ARBA" id="ARBA00022963"/>
    </source>
</evidence>
<evidence type="ECO:0000256" key="3">
    <source>
        <dbReference type="ARBA" id="ARBA00022525"/>
    </source>
</evidence>
<keyword evidence="6" id="KW-0442">Lipid degradation</keyword>
<dbReference type="Pfam" id="PF00657">
    <property type="entry name" value="Lipase_GDSL"/>
    <property type="match status" value="1"/>
</dbReference>
<gene>
    <name evidence="9" type="ORF">CTI12_AA271740</name>
</gene>
<dbReference type="AlphaFoldDB" id="A0A2U1NET5"/>
<evidence type="ECO:0000256" key="7">
    <source>
        <dbReference type="ARBA" id="ARBA00023098"/>
    </source>
</evidence>
<evidence type="ECO:0000256" key="4">
    <source>
        <dbReference type="ARBA" id="ARBA00022729"/>
    </source>
</evidence>
<dbReference type="InterPro" id="IPR035669">
    <property type="entry name" value="SGNH_plant_lipase-like"/>
</dbReference>
<dbReference type="InterPro" id="IPR001087">
    <property type="entry name" value="GDSL"/>
</dbReference>
<dbReference type="OrthoDB" id="1600564at2759"/>
<feature type="signal peptide" evidence="8">
    <location>
        <begin position="1"/>
        <end position="17"/>
    </location>
</feature>
<dbReference type="GO" id="GO:0016788">
    <property type="term" value="F:hydrolase activity, acting on ester bonds"/>
    <property type="evidence" value="ECO:0007669"/>
    <property type="project" value="InterPro"/>
</dbReference>
<dbReference type="SUPFAM" id="SSF52266">
    <property type="entry name" value="SGNH hydrolase"/>
    <property type="match status" value="1"/>
</dbReference>
<keyword evidence="3" id="KW-0964">Secreted</keyword>
<sequence>MAIRIFTIFVCLKLCMSQNFTALFIFGDSLVDVGNNNYIRTLAKANYKPIGVDFGKPTGRFTNGRTVGDIIGNSLFYDTFFFSVKGQSLGFQNPPPPYMAPTTVGPMILRGVNYASGSSGILKESGANYIGKIAMDTQVENFAKTRLQIISSIGVHAAIKLFKNALFTVTTGSNDFINNYYQPHLPKRVSSPKVFTGRMVSTLKRQLTKLYHMGARKIMVANVPPIGCCPYFRDHNLRVGNKCVGSHNLLVKQYNDQLKRMLIELKTTLKGSNFVYADVYHIAEDVINNYRSYGFEIVDRACCHTPGRHGGLVPCIPHTSICPDRSKYMFWDWFHVTEAANTIIAKRVMDGDLNDVWPINLRAFSNM</sequence>
<dbReference type="InterPro" id="IPR036514">
    <property type="entry name" value="SGNH_hydro_sf"/>
</dbReference>
<dbReference type="CDD" id="cd01837">
    <property type="entry name" value="SGNH_plant_lipase_like"/>
    <property type="match status" value="1"/>
</dbReference>
<dbReference type="STRING" id="35608.A0A2U1NET5"/>
<dbReference type="InterPro" id="IPR051238">
    <property type="entry name" value="GDSL_esterase/lipase"/>
</dbReference>
<organism evidence="9 10">
    <name type="scientific">Artemisia annua</name>
    <name type="common">Sweet wormwood</name>
    <dbReference type="NCBI Taxonomy" id="35608"/>
    <lineage>
        <taxon>Eukaryota</taxon>
        <taxon>Viridiplantae</taxon>
        <taxon>Streptophyta</taxon>
        <taxon>Embryophyta</taxon>
        <taxon>Tracheophyta</taxon>
        <taxon>Spermatophyta</taxon>
        <taxon>Magnoliopsida</taxon>
        <taxon>eudicotyledons</taxon>
        <taxon>Gunneridae</taxon>
        <taxon>Pentapetalae</taxon>
        <taxon>asterids</taxon>
        <taxon>campanulids</taxon>
        <taxon>Asterales</taxon>
        <taxon>Asteraceae</taxon>
        <taxon>Asteroideae</taxon>
        <taxon>Anthemideae</taxon>
        <taxon>Artemisiinae</taxon>
        <taxon>Artemisia</taxon>
    </lineage>
</organism>
<dbReference type="EMBL" id="PKPP01002986">
    <property type="protein sequence ID" value="PWA71970.1"/>
    <property type="molecule type" value="Genomic_DNA"/>
</dbReference>
<evidence type="ECO:0000313" key="10">
    <source>
        <dbReference type="Proteomes" id="UP000245207"/>
    </source>
</evidence>
<evidence type="ECO:0000256" key="5">
    <source>
        <dbReference type="ARBA" id="ARBA00022801"/>
    </source>
</evidence>
<evidence type="ECO:0000256" key="1">
    <source>
        <dbReference type="ARBA" id="ARBA00004613"/>
    </source>
</evidence>
<dbReference type="PANTHER" id="PTHR45650">
    <property type="entry name" value="GDSL-LIKE LIPASE/ACYLHYDROLASE-RELATED"/>
    <property type="match status" value="1"/>
</dbReference>
<proteinExistence type="inferred from homology"/>
<comment type="subcellular location">
    <subcellularLocation>
        <location evidence="1">Secreted</location>
    </subcellularLocation>
</comment>
<name>A0A2U1NET5_ARTAN</name>
<keyword evidence="4 8" id="KW-0732">Signal</keyword>
<evidence type="ECO:0000256" key="2">
    <source>
        <dbReference type="ARBA" id="ARBA00008668"/>
    </source>
</evidence>
<reference evidence="9 10" key="1">
    <citation type="journal article" date="2018" name="Mol. Plant">
        <title>The genome of Artemisia annua provides insight into the evolution of Asteraceae family and artemisinin biosynthesis.</title>
        <authorList>
            <person name="Shen Q."/>
            <person name="Zhang L."/>
            <person name="Liao Z."/>
            <person name="Wang S."/>
            <person name="Yan T."/>
            <person name="Shi P."/>
            <person name="Liu M."/>
            <person name="Fu X."/>
            <person name="Pan Q."/>
            <person name="Wang Y."/>
            <person name="Lv Z."/>
            <person name="Lu X."/>
            <person name="Zhang F."/>
            <person name="Jiang W."/>
            <person name="Ma Y."/>
            <person name="Chen M."/>
            <person name="Hao X."/>
            <person name="Li L."/>
            <person name="Tang Y."/>
            <person name="Lv G."/>
            <person name="Zhou Y."/>
            <person name="Sun X."/>
            <person name="Brodelius P.E."/>
            <person name="Rose J.K.C."/>
            <person name="Tang K."/>
        </authorList>
    </citation>
    <scope>NUCLEOTIDE SEQUENCE [LARGE SCALE GENOMIC DNA]</scope>
    <source>
        <strain evidence="10">cv. Huhao1</strain>
        <tissue evidence="9">Leaf</tissue>
    </source>
</reference>